<dbReference type="GO" id="GO:0046872">
    <property type="term" value="F:metal ion binding"/>
    <property type="evidence" value="ECO:0007669"/>
    <property type="project" value="UniProtKB-KW"/>
</dbReference>
<evidence type="ECO:0000259" key="3">
    <source>
        <dbReference type="PROSITE" id="PS50846"/>
    </source>
</evidence>
<evidence type="ECO:0000256" key="1">
    <source>
        <dbReference type="ARBA" id="ARBA00015313"/>
    </source>
</evidence>
<dbReference type="PROSITE" id="PS01047">
    <property type="entry name" value="HMA_1"/>
    <property type="match status" value="1"/>
</dbReference>
<name>A0A1T4KJ31_9FIRM</name>
<evidence type="ECO:0000256" key="2">
    <source>
        <dbReference type="ARBA" id="ARBA00022723"/>
    </source>
</evidence>
<dbReference type="PANTHER" id="PTHR46594:SF4">
    <property type="entry name" value="P-TYPE CATION-TRANSPORTING ATPASE"/>
    <property type="match status" value="1"/>
</dbReference>
<keyword evidence="2" id="KW-0479">Metal-binding</keyword>
<dbReference type="FunFam" id="3.30.70.100:FF:000001">
    <property type="entry name" value="ATPase copper transporting beta"/>
    <property type="match status" value="1"/>
</dbReference>
<dbReference type="SUPFAM" id="SSF55008">
    <property type="entry name" value="HMA, heavy metal-associated domain"/>
    <property type="match status" value="1"/>
</dbReference>
<dbReference type="RefSeq" id="WP_078809295.1">
    <property type="nucleotide sequence ID" value="NZ_FUWM01000006.1"/>
</dbReference>
<dbReference type="OrthoDB" id="9813965at2"/>
<dbReference type="Proteomes" id="UP000190625">
    <property type="component" value="Unassembled WGS sequence"/>
</dbReference>
<protein>
    <recommendedName>
        <fullName evidence="1">Copper chaperone CopZ</fullName>
    </recommendedName>
</protein>
<reference evidence="5" key="1">
    <citation type="submission" date="2017-02" db="EMBL/GenBank/DDBJ databases">
        <authorList>
            <person name="Varghese N."/>
            <person name="Submissions S."/>
        </authorList>
    </citation>
    <scope>NUCLEOTIDE SEQUENCE [LARGE SCALE GENOMIC DNA]</scope>
    <source>
        <strain evidence="5">ATCC BAA-73</strain>
    </source>
</reference>
<evidence type="ECO:0000313" key="4">
    <source>
        <dbReference type="EMBL" id="SJZ42418.1"/>
    </source>
</evidence>
<accession>A0A1T4KJ31</accession>
<organism evidence="4 5">
    <name type="scientific">Selenihalanaerobacter shriftii</name>
    <dbReference type="NCBI Taxonomy" id="142842"/>
    <lineage>
        <taxon>Bacteria</taxon>
        <taxon>Bacillati</taxon>
        <taxon>Bacillota</taxon>
        <taxon>Clostridia</taxon>
        <taxon>Halanaerobiales</taxon>
        <taxon>Halobacteroidaceae</taxon>
        <taxon>Selenihalanaerobacter</taxon>
    </lineage>
</organism>
<dbReference type="Gene3D" id="3.30.70.100">
    <property type="match status" value="1"/>
</dbReference>
<evidence type="ECO:0000313" key="5">
    <source>
        <dbReference type="Proteomes" id="UP000190625"/>
    </source>
</evidence>
<dbReference type="PROSITE" id="PS50846">
    <property type="entry name" value="HMA_2"/>
    <property type="match status" value="1"/>
</dbReference>
<dbReference type="PANTHER" id="PTHR46594">
    <property type="entry name" value="P-TYPE CATION-TRANSPORTING ATPASE"/>
    <property type="match status" value="1"/>
</dbReference>
<dbReference type="InterPro" id="IPR036163">
    <property type="entry name" value="HMA_dom_sf"/>
</dbReference>
<dbReference type="CDD" id="cd00371">
    <property type="entry name" value="HMA"/>
    <property type="match status" value="1"/>
</dbReference>
<dbReference type="STRING" id="142842.SAMN02745118_00801"/>
<dbReference type="InterPro" id="IPR006121">
    <property type="entry name" value="HMA_dom"/>
</dbReference>
<dbReference type="EMBL" id="FUWM01000006">
    <property type="protein sequence ID" value="SJZ42418.1"/>
    <property type="molecule type" value="Genomic_DNA"/>
</dbReference>
<dbReference type="AlphaFoldDB" id="A0A1T4KJ31"/>
<sequence length="69" mass="7369">MDEVNIAVQGMSCGHCKNAVEEALKVLDGVQLAEVDLDSDSVTIKYDDAKVNLADLKSAITEAGPYEVE</sequence>
<dbReference type="Pfam" id="PF00403">
    <property type="entry name" value="HMA"/>
    <property type="match status" value="1"/>
</dbReference>
<keyword evidence="5" id="KW-1185">Reference proteome</keyword>
<proteinExistence type="predicted"/>
<feature type="domain" description="HMA" evidence="3">
    <location>
        <begin position="2"/>
        <end position="68"/>
    </location>
</feature>
<dbReference type="InterPro" id="IPR017969">
    <property type="entry name" value="Heavy-metal-associated_CS"/>
</dbReference>
<gene>
    <name evidence="4" type="ORF">SAMN02745118_00801</name>
</gene>